<name>A0ACC2PIH2_9HYME</name>
<dbReference type="EMBL" id="CM056741">
    <property type="protein sequence ID" value="KAJ8681570.1"/>
    <property type="molecule type" value="Genomic_DNA"/>
</dbReference>
<comment type="caution">
    <text evidence="1">The sequence shown here is derived from an EMBL/GenBank/DDBJ whole genome shotgun (WGS) entry which is preliminary data.</text>
</comment>
<proteinExistence type="predicted"/>
<accession>A0ACC2PIH2</accession>
<evidence type="ECO:0000313" key="1">
    <source>
        <dbReference type="EMBL" id="KAJ8681570.1"/>
    </source>
</evidence>
<reference evidence="1" key="1">
    <citation type="submission" date="2023-04" db="EMBL/GenBank/DDBJ databases">
        <title>A chromosome-level genome assembly of the parasitoid wasp Eretmocerus hayati.</title>
        <authorList>
            <person name="Zhong Y."/>
            <person name="Liu S."/>
            <person name="Liu Y."/>
        </authorList>
    </citation>
    <scope>NUCLEOTIDE SEQUENCE</scope>
    <source>
        <strain evidence="1">ZJU_SS_LIU_2023</strain>
    </source>
</reference>
<keyword evidence="2" id="KW-1185">Reference proteome</keyword>
<protein>
    <submittedName>
        <fullName evidence="1">Uncharacterized protein</fullName>
    </submittedName>
</protein>
<sequence>MGPLITALLCLASLQAVAVGSCDTFSGSWLDIPNMLDLLGRPVCALLEQVPALAELVRNPPNDPPYDLVIVEVFMASCYYAFGRKLNVPMVLVVTTPPFDWMNGPLGNPVNPAVDTSILSKSQSPTTFLERLSNFLSISYTTFMYNIFAREQDELVERVFGPGYPSVVDLIKDTSLVLVNHHLALNGVRPFVPGVVPVGGLHVDDENADELPKEVQKFLDESNMGFIYFSFGSMIRIETFPRRDLDAFYGTFRKIAPVRVLLKVAKPEELPPDLPSNVMTQSWLSQIKVLKHKNIKIFITHGGLMGTQEAIYHGIPMIGFPLFGDQHFNLDSYVRKNIAIKLDRHNITEPVFTRAVFDILNDPTYKRSAQSVGDKFKDTPMTPMDTAAFWVEYIARHGKDALRAPIVDLPWWQASLLDVYGFIVAVILILISIMRIVFRKIVDLFSTKKSKTKVKKN</sequence>
<organism evidence="1 2">
    <name type="scientific">Eretmocerus hayati</name>
    <dbReference type="NCBI Taxonomy" id="131215"/>
    <lineage>
        <taxon>Eukaryota</taxon>
        <taxon>Metazoa</taxon>
        <taxon>Ecdysozoa</taxon>
        <taxon>Arthropoda</taxon>
        <taxon>Hexapoda</taxon>
        <taxon>Insecta</taxon>
        <taxon>Pterygota</taxon>
        <taxon>Neoptera</taxon>
        <taxon>Endopterygota</taxon>
        <taxon>Hymenoptera</taxon>
        <taxon>Apocrita</taxon>
        <taxon>Proctotrupomorpha</taxon>
        <taxon>Chalcidoidea</taxon>
        <taxon>Aphelinidae</taxon>
        <taxon>Aphelininae</taxon>
        <taxon>Eretmocerus</taxon>
    </lineage>
</organism>
<dbReference type="Proteomes" id="UP001239111">
    <property type="component" value="Chromosome 1"/>
</dbReference>
<gene>
    <name evidence="1" type="ORF">QAD02_017362</name>
</gene>
<evidence type="ECO:0000313" key="2">
    <source>
        <dbReference type="Proteomes" id="UP001239111"/>
    </source>
</evidence>